<feature type="transmembrane region" description="Helical" evidence="1">
    <location>
        <begin position="62"/>
        <end position="79"/>
    </location>
</feature>
<protein>
    <submittedName>
        <fullName evidence="2">DUF6170 family protein</fullName>
    </submittedName>
</protein>
<feature type="transmembrane region" description="Helical" evidence="1">
    <location>
        <begin position="38"/>
        <end position="56"/>
    </location>
</feature>
<evidence type="ECO:0000256" key="1">
    <source>
        <dbReference type="SAM" id="Phobius"/>
    </source>
</evidence>
<dbReference type="EMBL" id="JAPFRD010000002">
    <property type="protein sequence ID" value="MCW8106969.1"/>
    <property type="molecule type" value="Genomic_DNA"/>
</dbReference>
<keyword evidence="1" id="KW-1133">Transmembrane helix</keyword>
<keyword evidence="3" id="KW-1185">Reference proteome</keyword>
<dbReference type="InterPro" id="IPR046168">
    <property type="entry name" value="DUF6170"/>
</dbReference>
<dbReference type="Pfam" id="PF19667">
    <property type="entry name" value="DUF6170"/>
    <property type="match status" value="1"/>
</dbReference>
<sequence length="100" mass="11347">MAFYFSTKHIPDLQGLTLTERMKRLEDAAKSLSVPEKMLLNILKLLIICPVFALLLKIAQDWTALLWAVAIILLYPLLVKPIQYSLSAKYLTTNPNSKES</sequence>
<evidence type="ECO:0000313" key="2">
    <source>
        <dbReference type="EMBL" id="MCW8106969.1"/>
    </source>
</evidence>
<name>A0ABT3P2H3_9ALTE</name>
<proteinExistence type="predicted"/>
<dbReference type="Proteomes" id="UP001142810">
    <property type="component" value="Unassembled WGS sequence"/>
</dbReference>
<keyword evidence="1" id="KW-0812">Transmembrane</keyword>
<dbReference type="RefSeq" id="WP_265615673.1">
    <property type="nucleotide sequence ID" value="NZ_JAPFRD010000002.1"/>
</dbReference>
<accession>A0ABT3P2H3</accession>
<gene>
    <name evidence="2" type="ORF">OPS25_00445</name>
</gene>
<keyword evidence="1" id="KW-0472">Membrane</keyword>
<organism evidence="2 3">
    <name type="scientific">Alteromonas aquimaris</name>
    <dbReference type="NCBI Taxonomy" id="2998417"/>
    <lineage>
        <taxon>Bacteria</taxon>
        <taxon>Pseudomonadati</taxon>
        <taxon>Pseudomonadota</taxon>
        <taxon>Gammaproteobacteria</taxon>
        <taxon>Alteromonadales</taxon>
        <taxon>Alteromonadaceae</taxon>
        <taxon>Alteromonas/Salinimonas group</taxon>
        <taxon>Alteromonas</taxon>
    </lineage>
</organism>
<evidence type="ECO:0000313" key="3">
    <source>
        <dbReference type="Proteomes" id="UP001142810"/>
    </source>
</evidence>
<reference evidence="2" key="1">
    <citation type="submission" date="2022-11" db="EMBL/GenBank/DDBJ databases">
        <title>Alteromonas sp. nov., isolated from sea water of the Qingdao.</title>
        <authorList>
            <person name="Wang Q."/>
        </authorList>
    </citation>
    <scope>NUCLEOTIDE SEQUENCE</scope>
    <source>
        <strain evidence="2">ASW11-7</strain>
    </source>
</reference>
<comment type="caution">
    <text evidence="2">The sequence shown here is derived from an EMBL/GenBank/DDBJ whole genome shotgun (WGS) entry which is preliminary data.</text>
</comment>